<feature type="signal peptide" evidence="1">
    <location>
        <begin position="1"/>
        <end position="19"/>
    </location>
</feature>
<reference evidence="4" key="2">
    <citation type="journal article" date="2019" name="Int. J. Syst. Evol. Microbiol.">
        <title>The Global Catalogue of Microorganisms (GCM) 10K type strain sequencing project: providing services to taxonomists for standard genome sequencing and annotation.</title>
        <authorList>
            <consortium name="The Broad Institute Genomics Platform"/>
            <consortium name="The Broad Institute Genome Sequencing Center for Infectious Disease"/>
            <person name="Wu L."/>
            <person name="Ma J."/>
        </authorList>
    </citation>
    <scope>NUCLEOTIDE SEQUENCE [LARGE SCALE GENOMIC DNA]</scope>
    <source>
        <strain evidence="4">JCM 19635</strain>
    </source>
</reference>
<dbReference type="Gene3D" id="3.10.450.360">
    <property type="match status" value="1"/>
</dbReference>
<dbReference type="RefSeq" id="WP_380206792.1">
    <property type="nucleotide sequence ID" value="NZ_JBHTEK010000005.1"/>
</dbReference>
<organism evidence="2 4">
    <name type="scientific">Hymenobacter humi</name>
    <dbReference type="NCBI Taxonomy" id="1411620"/>
    <lineage>
        <taxon>Bacteria</taxon>
        <taxon>Pseudomonadati</taxon>
        <taxon>Bacteroidota</taxon>
        <taxon>Cytophagia</taxon>
        <taxon>Cytophagales</taxon>
        <taxon>Hymenobacteraceae</taxon>
        <taxon>Hymenobacter</taxon>
    </lineage>
</organism>
<gene>
    <name evidence="2" type="ORF">ACFQT0_28925</name>
    <name evidence="3" type="ORF">ACFQT0_29490</name>
</gene>
<sequence>MKTILLLCGILVHSIVGLAQQIPSEEVPPLAFLALQKQYPAASKVQWNRIHGLYEVHFVVGDDEHELRYRDNGDLDATVTAIETSALPAPIRQWLATRYPDLNFCKAAKVVNAASGEMTYEAEVCESSLRSIIAFTPEGKELRRPHKIRK</sequence>
<dbReference type="SUPFAM" id="SSF160574">
    <property type="entry name" value="BT0923-like"/>
    <property type="match status" value="1"/>
</dbReference>
<name>A0ABW2UDN7_9BACT</name>
<reference evidence="2" key="1">
    <citation type="journal article" date="2014" name="Int. J. Syst. Evol. Microbiol.">
        <title>Complete genome of a new Firmicutes species belonging to the dominant human colonic microbiota ('Ruminococcus bicirculans') reveals two chromosomes and a selective capacity to utilize plant glucans.</title>
        <authorList>
            <consortium name="NISC Comparative Sequencing Program"/>
            <person name="Wegmann U."/>
            <person name="Louis P."/>
            <person name="Goesmann A."/>
            <person name="Henrissat B."/>
            <person name="Duncan S.H."/>
            <person name="Flint H.J."/>
        </authorList>
    </citation>
    <scope>NUCLEOTIDE SEQUENCE</scope>
    <source>
        <strain evidence="2">JCM 19635</strain>
    </source>
</reference>
<evidence type="ECO:0000313" key="3">
    <source>
        <dbReference type="EMBL" id="MFC7671067.1"/>
    </source>
</evidence>
<feature type="chain" id="PRO_5045033380" description="Beta-lactamase-inhibitor-like PepSY-like domain-containing protein" evidence="1">
    <location>
        <begin position="20"/>
        <end position="150"/>
    </location>
</feature>
<evidence type="ECO:0008006" key="5">
    <source>
        <dbReference type="Google" id="ProtNLM"/>
    </source>
</evidence>
<evidence type="ECO:0000313" key="2">
    <source>
        <dbReference type="EMBL" id="MFC7670969.1"/>
    </source>
</evidence>
<dbReference type="EMBL" id="JBHTEK010000005">
    <property type="protein sequence ID" value="MFC7670969.1"/>
    <property type="molecule type" value="Genomic_DNA"/>
</dbReference>
<comment type="caution">
    <text evidence="2">The sequence shown here is derived from an EMBL/GenBank/DDBJ whole genome shotgun (WGS) entry which is preliminary data.</text>
</comment>
<dbReference type="EMBL" id="JBHTEK010000005">
    <property type="protein sequence ID" value="MFC7671067.1"/>
    <property type="molecule type" value="Genomic_DNA"/>
</dbReference>
<keyword evidence="1" id="KW-0732">Signal</keyword>
<reference evidence="2" key="3">
    <citation type="submission" date="2024-09" db="EMBL/GenBank/DDBJ databases">
        <authorList>
            <person name="Sun Q."/>
            <person name="Mori K."/>
        </authorList>
    </citation>
    <scope>NUCLEOTIDE SEQUENCE</scope>
    <source>
        <strain evidence="2">JCM 19635</strain>
    </source>
</reference>
<keyword evidence="4" id="KW-1185">Reference proteome</keyword>
<evidence type="ECO:0000313" key="4">
    <source>
        <dbReference type="Proteomes" id="UP001596513"/>
    </source>
</evidence>
<accession>A0ABW2UDN7</accession>
<dbReference type="Proteomes" id="UP001596513">
    <property type="component" value="Unassembled WGS sequence"/>
</dbReference>
<protein>
    <recommendedName>
        <fullName evidence="5">Beta-lactamase-inhibitor-like PepSY-like domain-containing protein</fullName>
    </recommendedName>
</protein>
<proteinExistence type="predicted"/>
<evidence type="ECO:0000256" key="1">
    <source>
        <dbReference type="SAM" id="SignalP"/>
    </source>
</evidence>